<name>A0A9C5ZGD5_9MUSC</name>
<dbReference type="InterPro" id="IPR002093">
    <property type="entry name" value="BRCA2_repeat"/>
</dbReference>
<evidence type="ECO:0000313" key="2">
    <source>
        <dbReference type="Proteomes" id="UP000092443"/>
    </source>
</evidence>
<proteinExistence type="predicted"/>
<reference evidence="3" key="1">
    <citation type="submission" date="2025-08" db="UniProtKB">
        <authorList>
            <consortium name="RefSeq"/>
        </authorList>
    </citation>
    <scope>IDENTIFICATION</scope>
    <source>
        <tissue evidence="3">Whole body pupa</tissue>
    </source>
</reference>
<dbReference type="GeneID" id="119640139"/>
<accession>A0A9C5ZGD5</accession>
<dbReference type="PROSITE" id="PS50138">
    <property type="entry name" value="BRCA2_REPEAT"/>
    <property type="match status" value="1"/>
</dbReference>
<evidence type="ECO:0000313" key="3">
    <source>
        <dbReference type="RefSeq" id="XP_037893907.1"/>
    </source>
</evidence>
<dbReference type="RefSeq" id="XP_037893907.1">
    <property type="nucleotide sequence ID" value="XM_038037979.1"/>
</dbReference>
<protein>
    <submittedName>
        <fullName evidence="3">Uncharacterized protein LOC119640139</fullName>
    </submittedName>
</protein>
<dbReference type="Proteomes" id="UP000092443">
    <property type="component" value="Unplaced"/>
</dbReference>
<evidence type="ECO:0000256" key="1">
    <source>
        <dbReference type="SAM" id="MobiDB-lite"/>
    </source>
</evidence>
<organism evidence="2 3">
    <name type="scientific">Glossina fuscipes</name>
    <dbReference type="NCBI Taxonomy" id="7396"/>
    <lineage>
        <taxon>Eukaryota</taxon>
        <taxon>Metazoa</taxon>
        <taxon>Ecdysozoa</taxon>
        <taxon>Arthropoda</taxon>
        <taxon>Hexapoda</taxon>
        <taxon>Insecta</taxon>
        <taxon>Pterygota</taxon>
        <taxon>Neoptera</taxon>
        <taxon>Endopterygota</taxon>
        <taxon>Diptera</taxon>
        <taxon>Brachycera</taxon>
        <taxon>Muscomorpha</taxon>
        <taxon>Hippoboscoidea</taxon>
        <taxon>Glossinidae</taxon>
        <taxon>Glossina</taxon>
    </lineage>
</organism>
<keyword evidence="2" id="KW-1185">Reference proteome</keyword>
<sequence>MCKEEKMDEAAVAAPCRKWRSLSLNPKFNRPINERIAQGNQRDKSLVLRETNTNVTSGFQKVSGERPELGEGKNEVSAGFQTANGKKISISEESKKCVQSILKELQGNIHEKYYESVLKDTKAEILIKRTFGKTANSSAQIAKKTYLQAMCKEEKMDEAPSTSKFAAVAAPCRKWRSLSLNPKFNHRPPPNFVRHRKEPRDKSRLRPVHQASIDRREGGSRA</sequence>
<dbReference type="AlphaFoldDB" id="A0A9C5ZGD5"/>
<feature type="compositionally biased region" description="Basic and acidic residues" evidence="1">
    <location>
        <begin position="212"/>
        <end position="222"/>
    </location>
</feature>
<dbReference type="Pfam" id="PF00634">
    <property type="entry name" value="BRCA2"/>
    <property type="match status" value="1"/>
</dbReference>
<feature type="region of interest" description="Disordered" evidence="1">
    <location>
        <begin position="179"/>
        <end position="222"/>
    </location>
</feature>
<gene>
    <name evidence="3" type="primary">LOC119640139</name>
</gene>
<dbReference type="KEGG" id="gfs:119640139"/>